<comment type="similarity">
    <text evidence="2">Belongs to the SLC29A/ENT transporter (TC 2.A.57) family.</text>
</comment>
<evidence type="ECO:0000256" key="3">
    <source>
        <dbReference type="ARBA" id="ARBA00022448"/>
    </source>
</evidence>
<feature type="transmembrane region" description="Helical" evidence="7">
    <location>
        <begin position="947"/>
        <end position="969"/>
    </location>
</feature>
<protein>
    <submittedName>
        <fullName evidence="8">Equilibrative nucleoside transporter 1</fullName>
    </submittedName>
</protein>
<feature type="transmembrane region" description="Helical" evidence="7">
    <location>
        <begin position="1190"/>
        <end position="1215"/>
    </location>
</feature>
<dbReference type="GO" id="GO:0005337">
    <property type="term" value="F:nucleoside transmembrane transporter activity"/>
    <property type="evidence" value="ECO:0007669"/>
    <property type="project" value="InterPro"/>
</dbReference>
<dbReference type="Pfam" id="PF21125">
    <property type="entry name" value="MPN_2A_DUB_like"/>
    <property type="match status" value="1"/>
</dbReference>
<keyword evidence="3" id="KW-0813">Transport</keyword>
<evidence type="ECO:0000256" key="2">
    <source>
        <dbReference type="ARBA" id="ARBA00007965"/>
    </source>
</evidence>
<feature type="transmembrane region" description="Helical" evidence="7">
    <location>
        <begin position="1014"/>
        <end position="1036"/>
    </location>
</feature>
<feature type="transmembrane region" description="Helical" evidence="7">
    <location>
        <begin position="981"/>
        <end position="1002"/>
    </location>
</feature>
<dbReference type="Pfam" id="PF01733">
    <property type="entry name" value="Nucleoside_tran"/>
    <property type="match status" value="1"/>
</dbReference>
<dbReference type="SUPFAM" id="SSF48452">
    <property type="entry name" value="TPR-like"/>
    <property type="match status" value="1"/>
</dbReference>
<keyword evidence="6 7" id="KW-0472">Membrane</keyword>
<feature type="transmembrane region" description="Helical" evidence="7">
    <location>
        <begin position="1156"/>
        <end position="1178"/>
    </location>
</feature>
<feature type="transmembrane region" description="Helical" evidence="7">
    <location>
        <begin position="886"/>
        <end position="908"/>
    </location>
</feature>
<organism evidence="8 9">
    <name type="scientific">Trichinella pseudospiralis</name>
    <name type="common">Parasitic roundworm</name>
    <dbReference type="NCBI Taxonomy" id="6337"/>
    <lineage>
        <taxon>Eukaryota</taxon>
        <taxon>Metazoa</taxon>
        <taxon>Ecdysozoa</taxon>
        <taxon>Nematoda</taxon>
        <taxon>Enoplea</taxon>
        <taxon>Dorylaimia</taxon>
        <taxon>Trichinellida</taxon>
        <taxon>Trichinellidae</taxon>
        <taxon>Trichinella</taxon>
    </lineage>
</organism>
<feature type="transmembrane region" description="Helical" evidence="7">
    <location>
        <begin position="1122"/>
        <end position="1144"/>
    </location>
</feature>
<feature type="transmembrane region" description="Helical" evidence="7">
    <location>
        <begin position="915"/>
        <end position="935"/>
    </location>
</feature>
<evidence type="ECO:0000256" key="4">
    <source>
        <dbReference type="ARBA" id="ARBA00022692"/>
    </source>
</evidence>
<comment type="caution">
    <text evidence="8">The sequence shown here is derived from an EMBL/GenBank/DDBJ whole genome shotgun (WGS) entry which is preliminary data.</text>
</comment>
<gene>
    <name evidence="8" type="primary">Slc29a1</name>
    <name evidence="8" type="ORF">T4A_8156</name>
</gene>
<evidence type="ECO:0000256" key="5">
    <source>
        <dbReference type="ARBA" id="ARBA00022989"/>
    </source>
</evidence>
<feature type="transmembrane region" description="Helical" evidence="7">
    <location>
        <begin position="1092"/>
        <end position="1110"/>
    </location>
</feature>
<dbReference type="InterPro" id="IPR002259">
    <property type="entry name" value="Eqnu_transpt"/>
</dbReference>
<keyword evidence="5 7" id="KW-1133">Transmembrane helix</keyword>
<dbReference type="Gene3D" id="1.25.40.10">
    <property type="entry name" value="Tetratricopeptide repeat domain"/>
    <property type="match status" value="1"/>
</dbReference>
<dbReference type="GO" id="GO:0005886">
    <property type="term" value="C:plasma membrane"/>
    <property type="evidence" value="ECO:0007669"/>
    <property type="project" value="TreeGrafter"/>
</dbReference>
<reference evidence="8 9" key="1">
    <citation type="submission" date="2015-01" db="EMBL/GenBank/DDBJ databases">
        <title>Evolution of Trichinella species and genotypes.</title>
        <authorList>
            <person name="Korhonen P.K."/>
            <person name="Edoardo P."/>
            <person name="Giuseppe L.R."/>
            <person name="Gasser R.B."/>
        </authorList>
    </citation>
    <scope>NUCLEOTIDE SEQUENCE [LARGE SCALE GENOMIC DNA]</scope>
    <source>
        <strain evidence="8">ISS13</strain>
    </source>
</reference>
<sequence length="1275" mass="144313">LDCWLVVGLPFLNMDMQLNVCLNPAILSFLMYDSANAVCDYEGLVYGTVTHHTFLPYSDTSDSDRNEVYVTDVNIERFVTCGSTFSFYNRQFEINTDFVEQMSRQISGEAENYGLLGWFRFQRQPGHMHRSRLETTVSSNLCRVNSPTRSFCKEGVLFFVINETVEQPVDLHNGFIGQTAYQLYRLEVASLRFKKLLLRLVNANSTGVAQYLKRGVMPCPKLSAQHFDINVGNIGEQGDELKKSTTATTGFYVKSVKNALFQVERNENLLGQCSSVSGMELSDAVNMSLICGYCPIQATESKEAPPPWCVRPEVYPQEEEQQSDSLSSSSFVGLENRASSSSTAEVLQVLSDENCDTGIPEDPCTSFQILKGFMNKFILSAPYYIYIYIYCPFFLGWFCFLFRMIDNNNSSDDEEFKRKWNSFREPSEPFNFEQCMEEIESHPAFIKQLSVDDKPMSEAMQALQALKYGSDQPPEELAMEYKVDGNKWFLKGNYDTAIKSYTEGIKLHCSDKNLNSILYANRGAAHFLLKNFRSCLKDCSRAKILNPAHKKAIKRGVQCLISLGEFDAALGWLRELKAQASSDSELEEVKSLKMAIAEQRNARFELEKLREREAEKEATETTSLFFALTQRRVKFKGMKLQLGNFKVADFEVPLLAESCRVHLKDGFLLWPVLFRNAEHESLGLIKDFHEQLKFEEQLQEMAKEEPFYSPLDVELYFYSCLEPDTLVFVPLEQNLGAALSHEHYEISDNLPDFYCINKTTPYHEQFLAGMKMQVCEVKIVLNHSQTCVNKFALELRKPNTSNQAFRLASLGMSSEVVDKSETKDTVVMANSTLQRSRGDSKDRLNLIYMLFILNGIGTLLPWNMFINAQSYFTKFKFADAPEYANHFLACVGICAQVPNLLFNLLNVFLPSKSDIGLRVLGSQALIAAVLLLSAILPTVDSSSWVDLFFFVTMVSVVLVNSAVGIYQNSIYGLAADFPMRYSNAVVIGSNLSGSLTSVLYLISLVVSPSYPVAATVYFITALLVILCCMFTFQLSLRWNHFFRMHSTLANATAVDNRRLLTTSPTSVCTALRAQCKQYYDVFKKIRLQLFNVYFLFLVSLAVFPALSGGVEPISTNFLPLEPRYFSAVCCFLTFNLFALFGNLTSAWVQLPLSDRWLSLVISSRVLFIPFFMFCNLLPKQRTLAVLVRNDWLYVIMHALLAFTSGYFSSLLMMRVPRSVEPSKSRIAAMLATFFLVFGIFCGVHVSLFLTYAVEHLGPCLPALETNRTEVLCGQL</sequence>
<accession>A0A0V1DWN2</accession>
<evidence type="ECO:0000256" key="6">
    <source>
        <dbReference type="ARBA" id="ARBA00023136"/>
    </source>
</evidence>
<dbReference type="SMART" id="SM00028">
    <property type="entry name" value="TPR"/>
    <property type="match status" value="2"/>
</dbReference>
<dbReference type="PRINTS" id="PR01130">
    <property type="entry name" value="DERENTRNSPRT"/>
</dbReference>
<dbReference type="PANTHER" id="PTHR10332:SF80">
    <property type="entry name" value="EQUILIBRATIVE NUCLEOSIDE TRANSPORTER 2, ISOFORM A"/>
    <property type="match status" value="1"/>
</dbReference>
<feature type="transmembrane region" description="Helical" evidence="7">
    <location>
        <begin position="846"/>
        <end position="866"/>
    </location>
</feature>
<comment type="subcellular location">
    <subcellularLocation>
        <location evidence="1">Membrane</location>
        <topology evidence="1">Multi-pass membrane protein</topology>
    </subcellularLocation>
</comment>
<evidence type="ECO:0000256" key="1">
    <source>
        <dbReference type="ARBA" id="ARBA00004141"/>
    </source>
</evidence>
<name>A0A0V1DWN2_TRIPS</name>
<feature type="transmembrane region" description="Helical" evidence="7">
    <location>
        <begin position="383"/>
        <end position="402"/>
    </location>
</feature>
<keyword evidence="4 7" id="KW-0812">Transmembrane</keyword>
<evidence type="ECO:0000313" key="9">
    <source>
        <dbReference type="Proteomes" id="UP000054632"/>
    </source>
</evidence>
<dbReference type="EMBL" id="JYDR01000196">
    <property type="protein sequence ID" value="KRY65736.1"/>
    <property type="molecule type" value="Genomic_DNA"/>
</dbReference>
<dbReference type="PANTHER" id="PTHR10332">
    <property type="entry name" value="EQUILIBRATIVE NUCLEOSIDE TRANSPORTER"/>
    <property type="match status" value="1"/>
</dbReference>
<feature type="non-terminal residue" evidence="8">
    <location>
        <position position="1"/>
    </location>
</feature>
<evidence type="ECO:0000313" key="8">
    <source>
        <dbReference type="EMBL" id="KRY65736.1"/>
    </source>
</evidence>
<dbReference type="InterPro" id="IPR019734">
    <property type="entry name" value="TPR_rpt"/>
</dbReference>
<dbReference type="Proteomes" id="UP000054632">
    <property type="component" value="Unassembled WGS sequence"/>
</dbReference>
<proteinExistence type="inferred from homology"/>
<dbReference type="InterPro" id="IPR011990">
    <property type="entry name" value="TPR-like_helical_dom_sf"/>
</dbReference>
<evidence type="ECO:0000256" key="7">
    <source>
        <dbReference type="SAM" id="Phobius"/>
    </source>
</evidence>
<feature type="transmembrane region" description="Helical" evidence="7">
    <location>
        <begin position="1227"/>
        <end position="1253"/>
    </location>
</feature>
<dbReference type="AlphaFoldDB" id="A0A0V1DWN2"/>